<dbReference type="EMBL" id="MU865923">
    <property type="protein sequence ID" value="KAK4452565.1"/>
    <property type="molecule type" value="Genomic_DNA"/>
</dbReference>
<keyword evidence="1" id="KW-1133">Transmembrane helix</keyword>
<feature type="transmembrane region" description="Helical" evidence="1">
    <location>
        <begin position="54"/>
        <end position="76"/>
    </location>
</feature>
<sequence>MQRTPNEYAKRPNPTPFMYFQLLHCLPERAAAISFIISSIGWLQSMVVQSGFSVLGVAFLAAGVYLASMEAIISLIELGQGNVVQSESRVLSAGSFWALGVVFGVVLAVFLGVALGVALELGVAFELILAMSVCSATMAAITSLIGLGQGNAVQSLESLESDMDAGVVLVRDMMLVVCWRGRILSCDVFWG</sequence>
<reference evidence="2" key="1">
    <citation type="journal article" date="2023" name="Mol. Phylogenet. Evol.">
        <title>Genome-scale phylogeny and comparative genomics of the fungal order Sordariales.</title>
        <authorList>
            <person name="Hensen N."/>
            <person name="Bonometti L."/>
            <person name="Westerberg I."/>
            <person name="Brannstrom I.O."/>
            <person name="Guillou S."/>
            <person name="Cros-Aarteil S."/>
            <person name="Calhoun S."/>
            <person name="Haridas S."/>
            <person name="Kuo A."/>
            <person name="Mondo S."/>
            <person name="Pangilinan J."/>
            <person name="Riley R."/>
            <person name="LaButti K."/>
            <person name="Andreopoulos B."/>
            <person name="Lipzen A."/>
            <person name="Chen C."/>
            <person name="Yan M."/>
            <person name="Daum C."/>
            <person name="Ng V."/>
            <person name="Clum A."/>
            <person name="Steindorff A."/>
            <person name="Ohm R.A."/>
            <person name="Martin F."/>
            <person name="Silar P."/>
            <person name="Natvig D.O."/>
            <person name="Lalanne C."/>
            <person name="Gautier V."/>
            <person name="Ament-Velasquez S.L."/>
            <person name="Kruys A."/>
            <person name="Hutchinson M.I."/>
            <person name="Powell A.J."/>
            <person name="Barry K."/>
            <person name="Miller A.N."/>
            <person name="Grigoriev I.V."/>
            <person name="Debuchy R."/>
            <person name="Gladieux P."/>
            <person name="Hiltunen Thoren M."/>
            <person name="Johannesson H."/>
        </authorList>
    </citation>
    <scope>NUCLEOTIDE SEQUENCE</scope>
    <source>
        <strain evidence="2">PSN243</strain>
    </source>
</reference>
<keyword evidence="3" id="KW-1185">Reference proteome</keyword>
<feature type="transmembrane region" description="Helical" evidence="1">
    <location>
        <begin position="96"/>
        <end position="119"/>
    </location>
</feature>
<organism evidence="2 3">
    <name type="scientific">Podospora aff. communis PSN243</name>
    <dbReference type="NCBI Taxonomy" id="3040156"/>
    <lineage>
        <taxon>Eukaryota</taxon>
        <taxon>Fungi</taxon>
        <taxon>Dikarya</taxon>
        <taxon>Ascomycota</taxon>
        <taxon>Pezizomycotina</taxon>
        <taxon>Sordariomycetes</taxon>
        <taxon>Sordariomycetidae</taxon>
        <taxon>Sordariales</taxon>
        <taxon>Podosporaceae</taxon>
        <taxon>Podospora</taxon>
    </lineage>
</organism>
<keyword evidence="1" id="KW-0812">Transmembrane</keyword>
<reference evidence="2" key="2">
    <citation type="submission" date="2023-05" db="EMBL/GenBank/DDBJ databases">
        <authorList>
            <consortium name="Lawrence Berkeley National Laboratory"/>
            <person name="Steindorff A."/>
            <person name="Hensen N."/>
            <person name="Bonometti L."/>
            <person name="Westerberg I."/>
            <person name="Brannstrom I.O."/>
            <person name="Guillou S."/>
            <person name="Cros-Aarteil S."/>
            <person name="Calhoun S."/>
            <person name="Haridas S."/>
            <person name="Kuo A."/>
            <person name="Mondo S."/>
            <person name="Pangilinan J."/>
            <person name="Riley R."/>
            <person name="Labutti K."/>
            <person name="Andreopoulos B."/>
            <person name="Lipzen A."/>
            <person name="Chen C."/>
            <person name="Yanf M."/>
            <person name="Daum C."/>
            <person name="Ng V."/>
            <person name="Clum A."/>
            <person name="Ohm R."/>
            <person name="Martin F."/>
            <person name="Silar P."/>
            <person name="Natvig D."/>
            <person name="Lalanne C."/>
            <person name="Gautier V."/>
            <person name="Ament-Velasquez S.L."/>
            <person name="Kruys A."/>
            <person name="Hutchinson M.I."/>
            <person name="Powell A.J."/>
            <person name="Barry K."/>
            <person name="Miller A.N."/>
            <person name="Grigoriev I.V."/>
            <person name="Debuchy R."/>
            <person name="Gladieux P."/>
            <person name="Thoren M.H."/>
            <person name="Johannesson H."/>
        </authorList>
    </citation>
    <scope>NUCLEOTIDE SEQUENCE</scope>
    <source>
        <strain evidence="2">PSN243</strain>
    </source>
</reference>
<proteinExistence type="predicted"/>
<evidence type="ECO:0008006" key="4">
    <source>
        <dbReference type="Google" id="ProtNLM"/>
    </source>
</evidence>
<evidence type="ECO:0000256" key="1">
    <source>
        <dbReference type="SAM" id="Phobius"/>
    </source>
</evidence>
<keyword evidence="1" id="KW-0472">Membrane</keyword>
<feature type="transmembrane region" description="Helical" evidence="1">
    <location>
        <begin position="125"/>
        <end position="147"/>
    </location>
</feature>
<dbReference type="AlphaFoldDB" id="A0AAV9GY04"/>
<accession>A0AAV9GY04</accession>
<protein>
    <recommendedName>
        <fullName evidence="4">MARVEL domain-containing protein</fullName>
    </recommendedName>
</protein>
<name>A0AAV9GY04_9PEZI</name>
<evidence type="ECO:0000313" key="3">
    <source>
        <dbReference type="Proteomes" id="UP001321760"/>
    </source>
</evidence>
<evidence type="ECO:0000313" key="2">
    <source>
        <dbReference type="EMBL" id="KAK4452565.1"/>
    </source>
</evidence>
<dbReference type="Proteomes" id="UP001321760">
    <property type="component" value="Unassembled WGS sequence"/>
</dbReference>
<comment type="caution">
    <text evidence="2">The sequence shown here is derived from an EMBL/GenBank/DDBJ whole genome shotgun (WGS) entry which is preliminary data.</text>
</comment>
<gene>
    <name evidence="2" type="ORF">QBC34DRAFT_397834</name>
</gene>